<reference evidence="1" key="1">
    <citation type="journal article" date="2021" name="Genome Biol. Evol.">
        <title>A High-Quality Reference Genome for a Parasitic Bivalve with Doubly Uniparental Inheritance (Bivalvia: Unionida).</title>
        <authorList>
            <person name="Smith C.H."/>
        </authorList>
    </citation>
    <scope>NUCLEOTIDE SEQUENCE</scope>
    <source>
        <strain evidence="1">CHS0354</strain>
    </source>
</reference>
<proteinExistence type="predicted"/>
<gene>
    <name evidence="1" type="ORF">CHS0354_040925</name>
</gene>
<dbReference type="AlphaFoldDB" id="A0AAE0VXZ8"/>
<feature type="non-terminal residue" evidence="1">
    <location>
        <position position="73"/>
    </location>
</feature>
<dbReference type="Proteomes" id="UP001195483">
    <property type="component" value="Unassembled WGS sequence"/>
</dbReference>
<name>A0AAE0VXZ8_9BIVA</name>
<dbReference type="EMBL" id="JAEAOA010002342">
    <property type="protein sequence ID" value="KAK3594149.1"/>
    <property type="molecule type" value="Genomic_DNA"/>
</dbReference>
<evidence type="ECO:0000313" key="1">
    <source>
        <dbReference type="EMBL" id="KAK3594149.1"/>
    </source>
</evidence>
<reference evidence="1" key="2">
    <citation type="journal article" date="2021" name="Genome Biol. Evol.">
        <title>Developing a high-quality reference genome for a parasitic bivalve with doubly uniparental inheritance (Bivalvia: Unionida).</title>
        <authorList>
            <person name="Smith C.H."/>
        </authorList>
    </citation>
    <scope>NUCLEOTIDE SEQUENCE</scope>
    <source>
        <strain evidence="1">CHS0354</strain>
        <tissue evidence="1">Mantle</tissue>
    </source>
</reference>
<comment type="caution">
    <text evidence="1">The sequence shown here is derived from an EMBL/GenBank/DDBJ whole genome shotgun (WGS) entry which is preliminary data.</text>
</comment>
<accession>A0AAE0VXZ8</accession>
<sequence length="73" mass="8488">MVNLIYFEGQAGAKLFINIRIFMYCYTIYRDSLQSIQYNNNCAGQNVPHIIPDFIKKCGTSYVNEMDGLRKIK</sequence>
<reference evidence="1" key="3">
    <citation type="submission" date="2023-05" db="EMBL/GenBank/DDBJ databases">
        <authorList>
            <person name="Smith C.H."/>
        </authorList>
    </citation>
    <scope>NUCLEOTIDE SEQUENCE</scope>
    <source>
        <strain evidence="1">CHS0354</strain>
        <tissue evidence="1">Mantle</tissue>
    </source>
</reference>
<protein>
    <submittedName>
        <fullName evidence="1">Uncharacterized protein</fullName>
    </submittedName>
</protein>
<evidence type="ECO:0000313" key="2">
    <source>
        <dbReference type="Proteomes" id="UP001195483"/>
    </source>
</evidence>
<organism evidence="1 2">
    <name type="scientific">Potamilus streckersoni</name>
    <dbReference type="NCBI Taxonomy" id="2493646"/>
    <lineage>
        <taxon>Eukaryota</taxon>
        <taxon>Metazoa</taxon>
        <taxon>Spiralia</taxon>
        <taxon>Lophotrochozoa</taxon>
        <taxon>Mollusca</taxon>
        <taxon>Bivalvia</taxon>
        <taxon>Autobranchia</taxon>
        <taxon>Heteroconchia</taxon>
        <taxon>Palaeoheterodonta</taxon>
        <taxon>Unionida</taxon>
        <taxon>Unionoidea</taxon>
        <taxon>Unionidae</taxon>
        <taxon>Ambleminae</taxon>
        <taxon>Lampsilini</taxon>
        <taxon>Potamilus</taxon>
    </lineage>
</organism>
<keyword evidence="2" id="KW-1185">Reference proteome</keyword>